<protein>
    <recommendedName>
        <fullName evidence="5">Pentatricopeptide repeat-containing protein</fullName>
    </recommendedName>
</protein>
<evidence type="ECO:0000256" key="2">
    <source>
        <dbReference type="PROSITE-ProRule" id="PRU00708"/>
    </source>
</evidence>
<dbReference type="InterPro" id="IPR011990">
    <property type="entry name" value="TPR-like_helical_dom_sf"/>
</dbReference>
<dbReference type="InterPro" id="IPR046849">
    <property type="entry name" value="E2_motif"/>
</dbReference>
<reference evidence="3" key="1">
    <citation type="submission" date="2017-07" db="EMBL/GenBank/DDBJ databases">
        <title>Taro Niue Genome Assembly and Annotation.</title>
        <authorList>
            <person name="Atibalentja N."/>
            <person name="Keating K."/>
            <person name="Fields C.J."/>
        </authorList>
    </citation>
    <scope>NUCLEOTIDE SEQUENCE</scope>
    <source>
        <strain evidence="3">Niue_2</strain>
        <tissue evidence="3">Leaf</tissue>
    </source>
</reference>
<dbReference type="EMBL" id="NMUH01002578">
    <property type="protein sequence ID" value="MQM00881.1"/>
    <property type="molecule type" value="Genomic_DNA"/>
</dbReference>
<feature type="repeat" description="PPR" evidence="2">
    <location>
        <begin position="375"/>
        <end position="409"/>
    </location>
</feature>
<dbReference type="PANTHER" id="PTHR47926:SF452">
    <property type="entry name" value="PENTATRICOPEPTIDE REPEAT-CONTAINING PROTEIN"/>
    <property type="match status" value="1"/>
</dbReference>
<dbReference type="AlphaFoldDB" id="A0A843W595"/>
<feature type="repeat" description="PPR" evidence="2">
    <location>
        <begin position="511"/>
        <end position="541"/>
    </location>
</feature>
<dbReference type="FunFam" id="1.25.40.10:FF:000158">
    <property type="entry name" value="pentatricopeptide repeat-containing protein At2g33680"/>
    <property type="match status" value="1"/>
</dbReference>
<name>A0A843W595_COLES</name>
<feature type="repeat" description="PPR" evidence="2">
    <location>
        <begin position="274"/>
        <end position="308"/>
    </location>
</feature>
<dbReference type="OrthoDB" id="185373at2759"/>
<feature type="repeat" description="PPR" evidence="2">
    <location>
        <begin position="445"/>
        <end position="475"/>
    </location>
</feature>
<dbReference type="PROSITE" id="PS51375">
    <property type="entry name" value="PPR"/>
    <property type="match status" value="7"/>
</dbReference>
<dbReference type="Gene3D" id="1.25.40.10">
    <property type="entry name" value="Tetratricopeptide repeat domain"/>
    <property type="match status" value="5"/>
</dbReference>
<evidence type="ECO:0000256" key="1">
    <source>
        <dbReference type="ARBA" id="ARBA00022737"/>
    </source>
</evidence>
<dbReference type="FunFam" id="1.25.40.10:FF:000361">
    <property type="entry name" value="Pentatricopeptide repeat-containing protein chloroplastic"/>
    <property type="match status" value="1"/>
</dbReference>
<feature type="repeat" description="PPR" evidence="2">
    <location>
        <begin position="208"/>
        <end position="242"/>
    </location>
</feature>
<dbReference type="FunFam" id="1.25.40.10:FF:000284">
    <property type="entry name" value="Pentatricopeptide repeat-containing protein"/>
    <property type="match status" value="1"/>
</dbReference>
<evidence type="ECO:0008006" key="5">
    <source>
        <dbReference type="Google" id="ProtNLM"/>
    </source>
</evidence>
<feature type="repeat" description="PPR" evidence="2">
    <location>
        <begin position="476"/>
        <end position="510"/>
    </location>
</feature>
<dbReference type="PANTHER" id="PTHR47926">
    <property type="entry name" value="PENTATRICOPEPTIDE REPEAT-CONTAINING PROTEIN"/>
    <property type="match status" value="1"/>
</dbReference>
<keyword evidence="1" id="KW-0677">Repeat</keyword>
<dbReference type="GO" id="GO:0009451">
    <property type="term" value="P:RNA modification"/>
    <property type="evidence" value="ECO:0007669"/>
    <property type="project" value="InterPro"/>
</dbReference>
<sequence>MDPQRLRSLLRACAASNSQKQGLLLHQKAVALGLHHDPVVCRSLVTFYLSCNLLEPARVVFDHADDDPSDISLWNALLAAYAKNRLLHRDAVLLFNRLRMSPHLRPDSYTYPSVLKAYAGLGGGKEGGKMHAQVVKSGCGADVVVASSLVGMYAKCNLFGSAIRLFEEMPDRDVASWNNVLSCYYQDGQPAKALEVFERMRSSGFEPDSVTFTTVFSACARLAAVDFGKKVHEDLVRSGLQLDGYVSSALVDMYGKCGCPDSAREIFEQIRAKSVVSWNSMIGAYALTGDSKQCLELFVRMNREGVEPTETTLSSLLIACSRSSNIQQGKFIHGYILRRKIKADTFIQASLIDLYFKCGSVGCAESVFESAQDKSVVLWNVLISGYVMVGDYFKALKTFENMRVLWVRPDAVTFTIVLSACSQLGALEQGKEVHSCIIESRLDSNEIVMSALLDMYAKCGAVDEARKVFDRLPVKDLVSRTSMITAYGSHGQPREALKLFREMQSLKERPDSVSFLALLSACSHGGLVDEGCSFFNEMKSKYGIEPALEHYSCLIDLLGRSGRLREAYIILQDIPSMKRDVGVLGSLFSACCLHKNLELGEEVARLLIEMDPDDHSSYIVLSNMYASAGRWDEVRRIRGRIKNRKLKKNPGCSWIEIEKLIHQFFVEDSSHPMSETIYECLDNLVSHMESKKPLFEEWMVLD</sequence>
<evidence type="ECO:0000313" key="3">
    <source>
        <dbReference type="EMBL" id="MQM00881.1"/>
    </source>
</evidence>
<organism evidence="3 4">
    <name type="scientific">Colocasia esculenta</name>
    <name type="common">Wild taro</name>
    <name type="synonym">Arum esculentum</name>
    <dbReference type="NCBI Taxonomy" id="4460"/>
    <lineage>
        <taxon>Eukaryota</taxon>
        <taxon>Viridiplantae</taxon>
        <taxon>Streptophyta</taxon>
        <taxon>Embryophyta</taxon>
        <taxon>Tracheophyta</taxon>
        <taxon>Spermatophyta</taxon>
        <taxon>Magnoliopsida</taxon>
        <taxon>Liliopsida</taxon>
        <taxon>Araceae</taxon>
        <taxon>Aroideae</taxon>
        <taxon>Colocasieae</taxon>
        <taxon>Colocasia</taxon>
    </lineage>
</organism>
<dbReference type="Pfam" id="PF20431">
    <property type="entry name" value="E_motif"/>
    <property type="match status" value="1"/>
</dbReference>
<keyword evidence="4" id="KW-1185">Reference proteome</keyword>
<comment type="caution">
    <text evidence="3">The sequence shown here is derived from an EMBL/GenBank/DDBJ whole genome shotgun (WGS) entry which is preliminary data.</text>
</comment>
<proteinExistence type="predicted"/>
<evidence type="ECO:0000313" key="4">
    <source>
        <dbReference type="Proteomes" id="UP000652761"/>
    </source>
</evidence>
<feature type="repeat" description="PPR" evidence="2">
    <location>
        <begin position="173"/>
        <end position="207"/>
    </location>
</feature>
<dbReference type="Proteomes" id="UP000652761">
    <property type="component" value="Unassembled WGS sequence"/>
</dbReference>
<dbReference type="NCBIfam" id="TIGR00756">
    <property type="entry name" value="PPR"/>
    <property type="match status" value="5"/>
</dbReference>
<dbReference type="Pfam" id="PF01535">
    <property type="entry name" value="PPR"/>
    <property type="match status" value="3"/>
</dbReference>
<dbReference type="SUPFAM" id="SSF48452">
    <property type="entry name" value="TPR-like"/>
    <property type="match status" value="1"/>
</dbReference>
<dbReference type="InterPro" id="IPR046960">
    <property type="entry name" value="PPR_At4g14850-like_plant"/>
</dbReference>
<dbReference type="InterPro" id="IPR046848">
    <property type="entry name" value="E_motif"/>
</dbReference>
<dbReference type="InterPro" id="IPR002885">
    <property type="entry name" value="PPR_rpt"/>
</dbReference>
<dbReference type="Pfam" id="PF13041">
    <property type="entry name" value="PPR_2"/>
    <property type="match status" value="4"/>
</dbReference>
<dbReference type="GO" id="GO:0099402">
    <property type="term" value="P:plant organ development"/>
    <property type="evidence" value="ECO:0007669"/>
    <property type="project" value="UniProtKB-ARBA"/>
</dbReference>
<accession>A0A843W595</accession>
<dbReference type="Pfam" id="PF20430">
    <property type="entry name" value="Eplus_motif"/>
    <property type="match status" value="1"/>
</dbReference>
<dbReference type="GO" id="GO:0003723">
    <property type="term" value="F:RNA binding"/>
    <property type="evidence" value="ECO:0007669"/>
    <property type="project" value="InterPro"/>
</dbReference>
<dbReference type="FunFam" id="1.25.40.10:FF:000344">
    <property type="entry name" value="Pentatricopeptide repeat-containing protein"/>
    <property type="match status" value="1"/>
</dbReference>
<gene>
    <name evidence="3" type="ORF">Taro_033619</name>
</gene>